<comment type="caution">
    <text evidence="10">The sequence shown here is derived from an EMBL/GenBank/DDBJ whole genome shotgun (WGS) entry which is preliminary data.</text>
</comment>
<feature type="transmembrane region" description="Helical" evidence="9">
    <location>
        <begin position="53"/>
        <end position="74"/>
    </location>
</feature>
<dbReference type="PANTHER" id="PTHR30561:SF1">
    <property type="entry name" value="MULTIDRUG TRANSPORTER EMRE"/>
    <property type="match status" value="1"/>
</dbReference>
<dbReference type="InterPro" id="IPR000390">
    <property type="entry name" value="Small_drug/metabolite_transptr"/>
</dbReference>
<keyword evidence="6 9" id="KW-0472">Membrane</keyword>
<accession>A0ABS6AGB0</accession>
<evidence type="ECO:0000313" key="10">
    <source>
        <dbReference type="EMBL" id="MBU2875944.1"/>
    </source>
</evidence>
<evidence type="ECO:0000256" key="9">
    <source>
        <dbReference type="SAM" id="Phobius"/>
    </source>
</evidence>
<gene>
    <name evidence="10" type="ORF">KO508_18255</name>
</gene>
<comment type="subcellular location">
    <subcellularLocation>
        <location evidence="1 8">Cell membrane</location>
        <topology evidence="1 8">Multi-pass membrane protein</topology>
    </subcellularLocation>
</comment>
<evidence type="ECO:0000256" key="7">
    <source>
        <dbReference type="ARBA" id="ARBA00038032"/>
    </source>
</evidence>
<dbReference type="InterPro" id="IPR045324">
    <property type="entry name" value="Small_multidrug_res"/>
</dbReference>
<dbReference type="PANTHER" id="PTHR30561">
    <property type="entry name" value="SMR FAMILY PROTON-DEPENDENT DRUG EFFLUX TRANSPORTER SUGE"/>
    <property type="match status" value="1"/>
</dbReference>
<evidence type="ECO:0000256" key="8">
    <source>
        <dbReference type="RuleBase" id="RU003942"/>
    </source>
</evidence>
<keyword evidence="4 8" id="KW-0812">Transmembrane</keyword>
<keyword evidence="11" id="KW-1185">Reference proteome</keyword>
<evidence type="ECO:0000313" key="11">
    <source>
        <dbReference type="Proteomes" id="UP000753376"/>
    </source>
</evidence>
<keyword evidence="5 9" id="KW-1133">Transmembrane helix</keyword>
<sequence>MPAFQGFLPSFAQKKLSRIKVYMMNNWVLLGIAIVAEVVATSALKTSEGFTRLAPSVVVILGYAAAFYLLSLALRTIPVGIAYAIWAGLGIVLMAAVGWLAFGQKLDAWGMVGMALIVSGVFVLNVLSRTGAH</sequence>
<name>A0ABS6AGB0_9GAMM</name>
<dbReference type="Pfam" id="PF00893">
    <property type="entry name" value="Multi_Drug_Res"/>
    <property type="match status" value="1"/>
</dbReference>
<evidence type="ECO:0000256" key="6">
    <source>
        <dbReference type="ARBA" id="ARBA00023136"/>
    </source>
</evidence>
<evidence type="ECO:0000256" key="2">
    <source>
        <dbReference type="ARBA" id="ARBA00022448"/>
    </source>
</evidence>
<evidence type="ECO:0000256" key="5">
    <source>
        <dbReference type="ARBA" id="ARBA00022989"/>
    </source>
</evidence>
<feature type="transmembrane region" description="Helical" evidence="9">
    <location>
        <begin position="21"/>
        <end position="41"/>
    </location>
</feature>
<dbReference type="Proteomes" id="UP000753376">
    <property type="component" value="Unassembled WGS sequence"/>
</dbReference>
<dbReference type="EMBL" id="JAHKPV010000021">
    <property type="protein sequence ID" value="MBU2875944.1"/>
    <property type="molecule type" value="Genomic_DNA"/>
</dbReference>
<comment type="similarity">
    <text evidence="7 8">Belongs to the drug/metabolite transporter (DMT) superfamily. Small multidrug resistance (SMR) (TC 2.A.7.1) family.</text>
</comment>
<feature type="transmembrane region" description="Helical" evidence="9">
    <location>
        <begin position="108"/>
        <end position="127"/>
    </location>
</feature>
<proteinExistence type="inferred from homology"/>
<evidence type="ECO:0000256" key="3">
    <source>
        <dbReference type="ARBA" id="ARBA00022475"/>
    </source>
</evidence>
<feature type="transmembrane region" description="Helical" evidence="9">
    <location>
        <begin position="81"/>
        <end position="102"/>
    </location>
</feature>
<keyword evidence="2" id="KW-0813">Transport</keyword>
<reference evidence="10 11" key="1">
    <citation type="submission" date="2021-05" db="EMBL/GenBank/DDBJ databases">
        <title>Draft genomes of bacteria isolated from model marine particles.</title>
        <authorList>
            <person name="Datta M.S."/>
            <person name="Schwartzman J.A."/>
            <person name="Enke T.N."/>
            <person name="Saavedra J."/>
            <person name="Cermak N."/>
            <person name="Cordero O.X."/>
        </authorList>
    </citation>
    <scope>NUCLEOTIDE SEQUENCE [LARGE SCALE GENOMIC DNA]</scope>
    <source>
        <strain evidence="10 11">D2M19</strain>
    </source>
</reference>
<evidence type="ECO:0000256" key="4">
    <source>
        <dbReference type="ARBA" id="ARBA00022692"/>
    </source>
</evidence>
<keyword evidence="3" id="KW-1003">Cell membrane</keyword>
<organism evidence="10 11">
    <name type="scientific">Marinobacter salexigens</name>
    <dbReference type="NCBI Taxonomy" id="1925763"/>
    <lineage>
        <taxon>Bacteria</taxon>
        <taxon>Pseudomonadati</taxon>
        <taxon>Pseudomonadota</taxon>
        <taxon>Gammaproteobacteria</taxon>
        <taxon>Pseudomonadales</taxon>
        <taxon>Marinobacteraceae</taxon>
        <taxon>Marinobacter</taxon>
    </lineage>
</organism>
<protein>
    <submittedName>
        <fullName evidence="10">EamA family transporter</fullName>
    </submittedName>
</protein>
<evidence type="ECO:0000256" key="1">
    <source>
        <dbReference type="ARBA" id="ARBA00004651"/>
    </source>
</evidence>